<evidence type="ECO:0000256" key="1">
    <source>
        <dbReference type="SAM" id="MobiDB-lite"/>
    </source>
</evidence>
<dbReference type="RefSeq" id="WP_406854380.1">
    <property type="nucleotide sequence ID" value="NZ_CP157484.1"/>
</dbReference>
<feature type="compositionally biased region" description="Basic and acidic residues" evidence="1">
    <location>
        <begin position="190"/>
        <end position="199"/>
    </location>
</feature>
<dbReference type="NCBIfam" id="NF041373">
    <property type="entry name" value="HGG_STG"/>
    <property type="match status" value="1"/>
</dbReference>
<gene>
    <name evidence="2" type="ORF">ABEG18_17750</name>
</gene>
<reference evidence="2" key="1">
    <citation type="submission" date="2024-05" db="EMBL/GenBank/DDBJ databases">
        <authorList>
            <person name="Kim S."/>
            <person name="Heo J."/>
            <person name="Choi H."/>
            <person name="Choi Y."/>
            <person name="Kwon S.-W."/>
            <person name="Kim Y."/>
        </authorList>
    </citation>
    <scope>NUCLEOTIDE SEQUENCE</scope>
    <source>
        <strain evidence="2">KACC 23698</strain>
    </source>
</reference>
<dbReference type="EMBL" id="CP157484">
    <property type="protein sequence ID" value="XBO37557.1"/>
    <property type="molecule type" value="Genomic_DNA"/>
</dbReference>
<name>A0AAU7JBF4_9HYPH</name>
<proteinExistence type="predicted"/>
<protein>
    <submittedName>
        <fullName evidence="2">HGGxSTG domain-containing protein</fullName>
    </submittedName>
</protein>
<accession>A0AAU7JBF4</accession>
<sequence length="278" mass="30103">MRDARFKKSVIQVPEVRLGETATGQPIIKPRHDDIEGWFLVARRAFGTVSDSFVQTQLRFLSRGLRTAMFGESTDEIEMNAALAFISGIQPTSELEAVLATQMALTNVVAMRLLGRTSVTDPTLPHFAPTGVVTAKFLRAFAGQVEALAKLRRPAVQTVRVERVTVEAGGQAVVGLINNRSQPRRGARNSRGDPMERPTNEPASLRSAPRCGARTRAGEPCRKPAIKGKKRCRLHGGAPGSGGPTGDRNGAYRHGQETRTAVEGRRAVSALLRHLKPG</sequence>
<feature type="region of interest" description="Disordered" evidence="1">
    <location>
        <begin position="176"/>
        <end position="262"/>
    </location>
</feature>
<evidence type="ECO:0000313" key="2">
    <source>
        <dbReference type="EMBL" id="XBO37557.1"/>
    </source>
</evidence>
<feature type="compositionally biased region" description="Basic residues" evidence="1">
    <location>
        <begin position="224"/>
        <end position="234"/>
    </location>
</feature>
<organism evidence="2">
    <name type="scientific">Alsobacter sp. KACC 23698</name>
    <dbReference type="NCBI Taxonomy" id="3149229"/>
    <lineage>
        <taxon>Bacteria</taxon>
        <taxon>Pseudomonadati</taxon>
        <taxon>Pseudomonadota</taxon>
        <taxon>Alphaproteobacteria</taxon>
        <taxon>Hyphomicrobiales</taxon>
        <taxon>Alsobacteraceae</taxon>
        <taxon>Alsobacter</taxon>
    </lineage>
</organism>
<dbReference type="InterPro" id="IPR047675">
    <property type="entry name" value="Putative_zinc-bd"/>
</dbReference>
<dbReference type="AlphaFoldDB" id="A0AAU7JBF4"/>